<dbReference type="Gene3D" id="1.20.1540.10">
    <property type="entry name" value="Rhomboid-like"/>
    <property type="match status" value="1"/>
</dbReference>
<protein>
    <submittedName>
        <fullName evidence="7">Rhombosortase</fullName>
        <ecNumber evidence="7">3.4.21.-</ecNumber>
    </submittedName>
</protein>
<comment type="subcellular location">
    <subcellularLocation>
        <location evidence="1">Membrane</location>
        <topology evidence="1">Multi-pass membrane protein</topology>
    </subcellularLocation>
</comment>
<evidence type="ECO:0000256" key="2">
    <source>
        <dbReference type="ARBA" id="ARBA00022692"/>
    </source>
</evidence>
<name>A0A7X4WE90_9GAMM</name>
<feature type="transmembrane region" description="Helical" evidence="5">
    <location>
        <begin position="20"/>
        <end position="42"/>
    </location>
</feature>
<feature type="transmembrane region" description="Helical" evidence="5">
    <location>
        <begin position="179"/>
        <end position="201"/>
    </location>
</feature>
<keyword evidence="7" id="KW-0378">Hydrolase</keyword>
<dbReference type="EMBL" id="WXWW01000259">
    <property type="protein sequence ID" value="NAW67146.1"/>
    <property type="molecule type" value="Genomic_DNA"/>
</dbReference>
<keyword evidence="3 5" id="KW-1133">Transmembrane helix</keyword>
<dbReference type="InterPro" id="IPR023826">
    <property type="entry name" value="Rhom-like_SP_proteobac"/>
</dbReference>
<dbReference type="InterPro" id="IPR050925">
    <property type="entry name" value="Rhomboid_protease_S54"/>
</dbReference>
<evidence type="ECO:0000256" key="3">
    <source>
        <dbReference type="ARBA" id="ARBA00022989"/>
    </source>
</evidence>
<dbReference type="NCBIfam" id="TIGR03902">
    <property type="entry name" value="rhom_GG_sort"/>
    <property type="match status" value="1"/>
</dbReference>
<dbReference type="Pfam" id="PF01694">
    <property type="entry name" value="Rhomboid"/>
    <property type="match status" value="1"/>
</dbReference>
<keyword evidence="4 5" id="KW-0472">Membrane</keyword>
<dbReference type="SUPFAM" id="SSF144091">
    <property type="entry name" value="Rhomboid-like"/>
    <property type="match status" value="1"/>
</dbReference>
<dbReference type="PANTHER" id="PTHR43731:SF16">
    <property type="entry name" value="RHOMBOSORTASE"/>
    <property type="match status" value="1"/>
</dbReference>
<dbReference type="InterPro" id="IPR022764">
    <property type="entry name" value="Peptidase_S54_rhomboid_dom"/>
</dbReference>
<dbReference type="EC" id="3.4.21.-" evidence="7"/>
<evidence type="ECO:0000256" key="4">
    <source>
        <dbReference type="ARBA" id="ARBA00023136"/>
    </source>
</evidence>
<proteinExistence type="predicted"/>
<evidence type="ECO:0000259" key="6">
    <source>
        <dbReference type="Pfam" id="PF01694"/>
    </source>
</evidence>
<keyword evidence="2 5" id="KW-0812">Transmembrane</keyword>
<reference evidence="7 8" key="1">
    <citation type="submission" date="2017-05" db="EMBL/GenBank/DDBJ databases">
        <title>High clonality and local adaptation shapes Vibrionaceae linages within an endangered oasis.</title>
        <authorList>
            <person name="Vazquez-Rosas-Landa M."/>
        </authorList>
    </citation>
    <scope>NUCLEOTIDE SEQUENCE [LARGE SCALE GENOMIC DNA]</scope>
    <source>
        <strain evidence="7 8">P46_P4S1P180</strain>
    </source>
</reference>
<dbReference type="Proteomes" id="UP000465712">
    <property type="component" value="Unassembled WGS sequence"/>
</dbReference>
<feature type="transmembrane region" description="Helical" evidence="5">
    <location>
        <begin position="99"/>
        <end position="116"/>
    </location>
</feature>
<feature type="transmembrane region" description="Helical" evidence="5">
    <location>
        <begin position="73"/>
        <end position="92"/>
    </location>
</feature>
<evidence type="ECO:0000313" key="7">
    <source>
        <dbReference type="EMBL" id="NAW67146.1"/>
    </source>
</evidence>
<dbReference type="PANTHER" id="PTHR43731">
    <property type="entry name" value="RHOMBOID PROTEASE"/>
    <property type="match status" value="1"/>
</dbReference>
<evidence type="ECO:0000256" key="5">
    <source>
        <dbReference type="SAM" id="Phobius"/>
    </source>
</evidence>
<dbReference type="GO" id="GO:0004252">
    <property type="term" value="F:serine-type endopeptidase activity"/>
    <property type="evidence" value="ECO:0007669"/>
    <property type="project" value="InterPro"/>
</dbReference>
<organism evidence="7 8">
    <name type="scientific">Photobacterium halotolerans</name>
    <dbReference type="NCBI Taxonomy" id="265726"/>
    <lineage>
        <taxon>Bacteria</taxon>
        <taxon>Pseudomonadati</taxon>
        <taxon>Pseudomonadota</taxon>
        <taxon>Gammaproteobacteria</taxon>
        <taxon>Vibrionales</taxon>
        <taxon>Vibrionaceae</taxon>
        <taxon>Photobacterium</taxon>
    </lineage>
</organism>
<dbReference type="AlphaFoldDB" id="A0A7X4WE90"/>
<feature type="domain" description="Peptidase S54 rhomboid" evidence="6">
    <location>
        <begin position="58"/>
        <end position="196"/>
    </location>
</feature>
<sequence>MQALPALPQSTQYRLIEVPLLSRSLLLSLLTICLFCVAAQLAPLNALLEWQRPLIEAGQWWRILTGNFTHTNWAHLGMNISGLLIISYLFRFDLTTGRFWLLLASLSLIVGLSLLFTRLDGYSGLSGLLHGILIWGACQDIRAQRAGGRLLLIAGILKISWDLYSGGSAETASMINAQIAVEAHLAGAVGGLLLAMLPPAFRLSASPVK</sequence>
<dbReference type="GO" id="GO:0016020">
    <property type="term" value="C:membrane"/>
    <property type="evidence" value="ECO:0007669"/>
    <property type="project" value="UniProtKB-SubCell"/>
</dbReference>
<dbReference type="InterPro" id="IPR035952">
    <property type="entry name" value="Rhomboid-like_sf"/>
</dbReference>
<accession>A0A7X4WE90</accession>
<comment type="caution">
    <text evidence="7">The sequence shown here is derived from an EMBL/GenBank/DDBJ whole genome shotgun (WGS) entry which is preliminary data.</text>
</comment>
<gene>
    <name evidence="7" type="primary">rrtA</name>
    <name evidence="7" type="ORF">CAG72_18285</name>
</gene>
<evidence type="ECO:0000256" key="1">
    <source>
        <dbReference type="ARBA" id="ARBA00004141"/>
    </source>
</evidence>
<evidence type="ECO:0000313" key="8">
    <source>
        <dbReference type="Proteomes" id="UP000465712"/>
    </source>
</evidence>